<sequence>MITTRERCRGAAVGELAGDSIAAPYENKRPAEIQADLERRGGLKAYDYLGPWEGKRQMRAGQPTDDSELAAALMMSLAANPDFNEVDLYDRLRTFIWGRKSILTSDEAYGSGGTLRKALSEPSYAASLTKFEAGGVPELPTNGSLMRCIGVPLAYHGDIERMVEVARRQSFVTHRHPSAQAACIAYSVLVSSVLDGYPVSAAWDLARDLLSREKYRSIDPLGEIISSEVREPLQTDIWPTDRKPQTGGVVLSFRVALWAAATAEDFRDGIVKATAGGGDTDTYAAIAGGILGARFGYEGIPMEWRSVLQGREIMEWLADELYELAH</sequence>
<proteinExistence type="inferred from homology"/>
<dbReference type="Pfam" id="PF03747">
    <property type="entry name" value="ADP_ribosyl_GH"/>
    <property type="match status" value="1"/>
</dbReference>
<dbReference type="GO" id="GO:0046872">
    <property type="term" value="F:metal ion binding"/>
    <property type="evidence" value="ECO:0007669"/>
    <property type="project" value="UniProtKB-KW"/>
</dbReference>
<evidence type="ECO:0000256" key="2">
    <source>
        <dbReference type="ARBA" id="ARBA00022801"/>
    </source>
</evidence>
<accession>A0A1F6DEA3</accession>
<evidence type="ECO:0000313" key="5">
    <source>
        <dbReference type="Proteomes" id="UP000176377"/>
    </source>
</evidence>
<keyword evidence="3" id="KW-0479">Metal-binding</keyword>
<feature type="binding site" evidence="3">
    <location>
        <position position="66"/>
    </location>
    <ligand>
        <name>Mg(2+)</name>
        <dbReference type="ChEBI" id="CHEBI:18420"/>
        <label>1</label>
    </ligand>
</feature>
<comment type="caution">
    <text evidence="4">The sequence shown here is derived from an EMBL/GenBank/DDBJ whole genome shotgun (WGS) entry which is preliminary data.</text>
</comment>
<feature type="binding site" evidence="3">
    <location>
        <position position="281"/>
    </location>
    <ligand>
        <name>Mg(2+)</name>
        <dbReference type="ChEBI" id="CHEBI:18420"/>
        <label>1</label>
    </ligand>
</feature>
<organism evidence="4 5">
    <name type="scientific">Candidatus Kaiserbacteria bacterium RIFCSPHIGHO2_01_FULL_56_24</name>
    <dbReference type="NCBI Taxonomy" id="1798487"/>
    <lineage>
        <taxon>Bacteria</taxon>
        <taxon>Candidatus Kaiseribacteriota</taxon>
    </lineage>
</organism>
<dbReference type="EMBL" id="MFLA01000016">
    <property type="protein sequence ID" value="OGG59754.1"/>
    <property type="molecule type" value="Genomic_DNA"/>
</dbReference>
<evidence type="ECO:0008006" key="6">
    <source>
        <dbReference type="Google" id="ProtNLM"/>
    </source>
</evidence>
<dbReference type="Proteomes" id="UP000176377">
    <property type="component" value="Unassembled WGS sequence"/>
</dbReference>
<feature type="binding site" evidence="3">
    <location>
        <position position="279"/>
    </location>
    <ligand>
        <name>Mg(2+)</name>
        <dbReference type="ChEBI" id="CHEBI:18420"/>
        <label>1</label>
    </ligand>
</feature>
<feature type="binding site" evidence="3">
    <location>
        <position position="64"/>
    </location>
    <ligand>
        <name>Mg(2+)</name>
        <dbReference type="ChEBI" id="CHEBI:18420"/>
        <label>1</label>
    </ligand>
</feature>
<dbReference type="Gene3D" id="1.10.4080.10">
    <property type="entry name" value="ADP-ribosylation/Crystallin J1"/>
    <property type="match status" value="1"/>
</dbReference>
<evidence type="ECO:0000256" key="3">
    <source>
        <dbReference type="PIRSR" id="PIRSR605502-1"/>
    </source>
</evidence>
<dbReference type="InterPro" id="IPR005502">
    <property type="entry name" value="Ribosyl_crysJ1"/>
</dbReference>
<dbReference type="PANTHER" id="PTHR16222">
    <property type="entry name" value="ADP-RIBOSYLGLYCOHYDROLASE"/>
    <property type="match status" value="1"/>
</dbReference>
<keyword evidence="2" id="KW-0378">Hydrolase</keyword>
<dbReference type="GO" id="GO:0016787">
    <property type="term" value="F:hydrolase activity"/>
    <property type="evidence" value="ECO:0007669"/>
    <property type="project" value="UniProtKB-KW"/>
</dbReference>
<protein>
    <recommendedName>
        <fullName evidence="6">ADP-ribosylglycohydrolase</fullName>
    </recommendedName>
</protein>
<reference evidence="4 5" key="1">
    <citation type="journal article" date="2016" name="Nat. Commun.">
        <title>Thousands of microbial genomes shed light on interconnected biogeochemical processes in an aquifer system.</title>
        <authorList>
            <person name="Anantharaman K."/>
            <person name="Brown C.T."/>
            <person name="Hug L.A."/>
            <person name="Sharon I."/>
            <person name="Castelle C.J."/>
            <person name="Probst A.J."/>
            <person name="Thomas B.C."/>
            <person name="Singh A."/>
            <person name="Wilkins M.J."/>
            <person name="Karaoz U."/>
            <person name="Brodie E.L."/>
            <person name="Williams K.H."/>
            <person name="Hubbard S.S."/>
            <person name="Banfield J.F."/>
        </authorList>
    </citation>
    <scope>NUCLEOTIDE SEQUENCE [LARGE SCALE GENOMIC DNA]</scope>
</reference>
<gene>
    <name evidence="4" type="ORF">A2765_04160</name>
</gene>
<name>A0A1F6DEA3_9BACT</name>
<dbReference type="AlphaFoldDB" id="A0A1F6DEA3"/>
<dbReference type="InterPro" id="IPR036705">
    <property type="entry name" value="Ribosyl_crysJ1_sf"/>
</dbReference>
<feature type="binding site" evidence="3">
    <location>
        <position position="282"/>
    </location>
    <ligand>
        <name>Mg(2+)</name>
        <dbReference type="ChEBI" id="CHEBI:18420"/>
        <label>1</label>
    </ligand>
</feature>
<dbReference type="SUPFAM" id="SSF101478">
    <property type="entry name" value="ADP-ribosylglycohydrolase"/>
    <property type="match status" value="1"/>
</dbReference>
<feature type="binding site" evidence="3">
    <location>
        <position position="65"/>
    </location>
    <ligand>
        <name>Mg(2+)</name>
        <dbReference type="ChEBI" id="CHEBI:18420"/>
        <label>1</label>
    </ligand>
</feature>
<evidence type="ECO:0000256" key="1">
    <source>
        <dbReference type="ARBA" id="ARBA00010702"/>
    </source>
</evidence>
<keyword evidence="3" id="KW-0460">Magnesium</keyword>
<dbReference type="PANTHER" id="PTHR16222:SF24">
    <property type="entry name" value="ADP-RIBOSYLHYDROLASE ARH3"/>
    <property type="match status" value="1"/>
</dbReference>
<comment type="cofactor">
    <cofactor evidence="3">
        <name>Mg(2+)</name>
        <dbReference type="ChEBI" id="CHEBI:18420"/>
    </cofactor>
    <text evidence="3">Binds 2 magnesium ions per subunit.</text>
</comment>
<evidence type="ECO:0000313" key="4">
    <source>
        <dbReference type="EMBL" id="OGG59754.1"/>
    </source>
</evidence>
<dbReference type="InterPro" id="IPR050792">
    <property type="entry name" value="ADP-ribosylglycohydrolase"/>
</dbReference>
<comment type="similarity">
    <text evidence="1">Belongs to the ADP-ribosylglycohydrolase family.</text>
</comment>